<sequence>NTNYIINKVSNGHTLHFGNDDPVVDGKLQYGGVKDLTIEFNGNMNPTAGSAIYINRYIHFKVENVQIREGVVGINIVGDGQVKISNCEMAFGNLQTSLQAGSAGIKLRRSQVASDDPNAIQDAADSLYYTEPNSVYISDTNIREFHATQYGYENGISVEAVDGLYLDNLHIDGGDNAA</sequence>
<gene>
    <name evidence="1" type="ORF">S01H4_61058</name>
</gene>
<proteinExistence type="predicted"/>
<evidence type="ECO:0000313" key="1">
    <source>
        <dbReference type="EMBL" id="GAH07766.1"/>
    </source>
</evidence>
<dbReference type="Gene3D" id="2.160.20.10">
    <property type="entry name" value="Single-stranded right-handed beta-helix, Pectin lyase-like"/>
    <property type="match status" value="1"/>
</dbReference>
<dbReference type="InterPro" id="IPR011050">
    <property type="entry name" value="Pectin_lyase_fold/virulence"/>
</dbReference>
<accession>X1CHH1</accession>
<comment type="caution">
    <text evidence="1">The sequence shown here is derived from an EMBL/GenBank/DDBJ whole genome shotgun (WGS) entry which is preliminary data.</text>
</comment>
<evidence type="ECO:0008006" key="2">
    <source>
        <dbReference type="Google" id="ProtNLM"/>
    </source>
</evidence>
<name>X1CHH1_9ZZZZ</name>
<dbReference type="SUPFAM" id="SSF51126">
    <property type="entry name" value="Pectin lyase-like"/>
    <property type="match status" value="1"/>
</dbReference>
<dbReference type="InterPro" id="IPR012334">
    <property type="entry name" value="Pectin_lyas_fold"/>
</dbReference>
<protein>
    <recommendedName>
        <fullName evidence="2">Right handed beta helix domain-containing protein</fullName>
    </recommendedName>
</protein>
<feature type="non-terminal residue" evidence="1">
    <location>
        <position position="178"/>
    </location>
</feature>
<feature type="non-terminal residue" evidence="1">
    <location>
        <position position="1"/>
    </location>
</feature>
<dbReference type="EMBL" id="BART01036124">
    <property type="protein sequence ID" value="GAH07766.1"/>
    <property type="molecule type" value="Genomic_DNA"/>
</dbReference>
<reference evidence="1" key="1">
    <citation type="journal article" date="2014" name="Front. Microbiol.">
        <title>High frequency of phylogenetically diverse reductive dehalogenase-homologous genes in deep subseafloor sedimentary metagenomes.</title>
        <authorList>
            <person name="Kawai M."/>
            <person name="Futagami T."/>
            <person name="Toyoda A."/>
            <person name="Takaki Y."/>
            <person name="Nishi S."/>
            <person name="Hori S."/>
            <person name="Arai W."/>
            <person name="Tsubouchi T."/>
            <person name="Morono Y."/>
            <person name="Uchiyama I."/>
            <person name="Ito T."/>
            <person name="Fujiyama A."/>
            <person name="Inagaki F."/>
            <person name="Takami H."/>
        </authorList>
    </citation>
    <scope>NUCLEOTIDE SEQUENCE</scope>
    <source>
        <strain evidence="1">Expedition CK06-06</strain>
    </source>
</reference>
<dbReference type="AlphaFoldDB" id="X1CHH1"/>
<organism evidence="1">
    <name type="scientific">marine sediment metagenome</name>
    <dbReference type="NCBI Taxonomy" id="412755"/>
    <lineage>
        <taxon>unclassified sequences</taxon>
        <taxon>metagenomes</taxon>
        <taxon>ecological metagenomes</taxon>
    </lineage>
</organism>